<evidence type="ECO:0000256" key="8">
    <source>
        <dbReference type="PROSITE-ProRule" id="PRU01263"/>
    </source>
</evidence>
<dbReference type="PROSITE" id="PS50157">
    <property type="entry name" value="ZINC_FINGER_C2H2_2"/>
    <property type="match status" value="10"/>
</dbReference>
<feature type="domain" description="C2H2-type" evidence="10">
    <location>
        <begin position="410"/>
        <end position="438"/>
    </location>
</feature>
<evidence type="ECO:0000256" key="3">
    <source>
        <dbReference type="ARBA" id="ARBA00022737"/>
    </source>
</evidence>
<evidence type="ECO:0000313" key="12">
    <source>
        <dbReference type="EMBL" id="KAJ8973764.1"/>
    </source>
</evidence>
<dbReference type="Pfam" id="PF00096">
    <property type="entry name" value="zf-C2H2"/>
    <property type="match status" value="7"/>
</dbReference>
<feature type="compositionally biased region" description="Acidic residues" evidence="9">
    <location>
        <begin position="465"/>
        <end position="489"/>
    </location>
</feature>
<evidence type="ECO:0000256" key="7">
    <source>
        <dbReference type="PROSITE-ProRule" id="PRU00042"/>
    </source>
</evidence>
<dbReference type="PROSITE" id="PS00028">
    <property type="entry name" value="ZINC_FINGER_C2H2_1"/>
    <property type="match status" value="9"/>
</dbReference>
<evidence type="ECO:0000256" key="4">
    <source>
        <dbReference type="ARBA" id="ARBA00022771"/>
    </source>
</evidence>
<comment type="caution">
    <text evidence="12">The sequence shown here is derived from an EMBL/GenBank/DDBJ whole genome shotgun (WGS) entry which is preliminary data.</text>
</comment>
<name>A0ABQ9J803_9CUCU</name>
<accession>A0ABQ9J803</accession>
<feature type="domain" description="C2H2-type" evidence="10">
    <location>
        <begin position="797"/>
        <end position="821"/>
    </location>
</feature>
<evidence type="ECO:0000256" key="9">
    <source>
        <dbReference type="SAM" id="MobiDB-lite"/>
    </source>
</evidence>
<dbReference type="InterPro" id="IPR013087">
    <property type="entry name" value="Znf_C2H2_type"/>
</dbReference>
<feature type="binding site" evidence="8">
    <location>
        <position position="36"/>
    </location>
    <ligand>
        <name>Zn(2+)</name>
        <dbReference type="ChEBI" id="CHEBI:29105"/>
    </ligand>
</feature>
<feature type="binding site" evidence="8">
    <location>
        <position position="33"/>
    </location>
    <ligand>
        <name>Zn(2+)</name>
        <dbReference type="ChEBI" id="CHEBI:29105"/>
    </ligand>
</feature>
<dbReference type="SMART" id="SM00355">
    <property type="entry name" value="ZnF_C2H2"/>
    <property type="match status" value="10"/>
</dbReference>
<dbReference type="Pfam" id="PF13912">
    <property type="entry name" value="zf-C2H2_6"/>
    <property type="match status" value="1"/>
</dbReference>
<keyword evidence="5 8" id="KW-0862">Zinc</keyword>
<feature type="domain" description="C2H2-type" evidence="10">
    <location>
        <begin position="506"/>
        <end position="533"/>
    </location>
</feature>
<keyword evidence="6" id="KW-0539">Nucleus</keyword>
<organism evidence="12 13">
    <name type="scientific">Molorchus minor</name>
    <dbReference type="NCBI Taxonomy" id="1323400"/>
    <lineage>
        <taxon>Eukaryota</taxon>
        <taxon>Metazoa</taxon>
        <taxon>Ecdysozoa</taxon>
        <taxon>Arthropoda</taxon>
        <taxon>Hexapoda</taxon>
        <taxon>Insecta</taxon>
        <taxon>Pterygota</taxon>
        <taxon>Neoptera</taxon>
        <taxon>Endopterygota</taxon>
        <taxon>Coleoptera</taxon>
        <taxon>Polyphaga</taxon>
        <taxon>Cucujiformia</taxon>
        <taxon>Chrysomeloidea</taxon>
        <taxon>Cerambycidae</taxon>
        <taxon>Lamiinae</taxon>
        <taxon>Monochamini</taxon>
        <taxon>Molorchus</taxon>
    </lineage>
</organism>
<comment type="subcellular location">
    <subcellularLocation>
        <location evidence="1">Nucleus</location>
    </subcellularLocation>
</comment>
<dbReference type="Proteomes" id="UP001162164">
    <property type="component" value="Unassembled WGS sequence"/>
</dbReference>
<keyword evidence="2 8" id="KW-0479">Metal-binding</keyword>
<dbReference type="InterPro" id="IPR012934">
    <property type="entry name" value="Znf_AD"/>
</dbReference>
<feature type="domain" description="C2H2-type" evidence="10">
    <location>
        <begin position="386"/>
        <end position="408"/>
    </location>
</feature>
<feature type="domain" description="C2H2-type" evidence="10">
    <location>
        <begin position="616"/>
        <end position="643"/>
    </location>
</feature>
<sequence>MAHLFFYSDKLFKSDNTTKMAVAIENPKYEELCRLCATKTTMELAIHIFEAEGTIRQISKKICTCLPIQVHQTDELPKIICETCLYKLELFCDFPERSVRTERLLVELYKELHTVRVGNEQSCVVPNVSLDHNELMMVQHHQLLTDHNLQVSDIDLAQLSQREGMIVEHEIILSHHTVDINSHSLDSIDLDNHELTNHDLSNQSLQTQEAIMTETNHHTMSDPQYTDNLNLLQQHQLLSDQFRLQHDVASVNMVDENSGNDINLTNGAKEKPFSKIVYKMRKSKLPTSRENRQVSRSSNIDYEDVKLEDSSLSVDSQLSNVHLQNNYENEKAEYNIDNPPYEDSNSDNSLLVSEHLKDVNVPNDKQVFDLNIENHSSIAYVNKDCFYCNICGKSCQEKSEFEDHYATHFYKCKICWAVFTNMDVLNSHRKQAHGASVDDPKPVKTRLKNSPSLNKNENDFKADSLSEESEAECDNSQLVEEEEVDDPGNGEDCNGDSKRKQPWSPKVCKECGKSYKTNYKLAEHMRKHTGEKPYQCKSCEKAFRSKIGLAQHEAKHTGTLKLTSSNITSNFTSELDNNSICRKGSMTIHAQHAEKVFNVKSYLMVHQRVHSDIKPYPCTTCSQNFKTKQSLLDHTNRHLGVKPYMCDICGRGFITKGLCRAHQKVHSGLDNRKYSCKICNKMFVSKSYLQTHLRIHTGEKPFMCEVCGKGFLTRVDLKIHSTMHTGEKSYVCEMCGKAFARRDALRCHRRSHTGERPYSFVKMHQYDIPRFVTYVGKHLPNLHLWLFIRLHTGERPYTCETCGKAFVSRSTMMSHAKKHVR</sequence>
<evidence type="ECO:0000313" key="13">
    <source>
        <dbReference type="Proteomes" id="UP001162164"/>
    </source>
</evidence>
<dbReference type="InterPro" id="IPR036236">
    <property type="entry name" value="Znf_C2H2_sf"/>
</dbReference>
<evidence type="ECO:0000256" key="6">
    <source>
        <dbReference type="ARBA" id="ARBA00023242"/>
    </source>
</evidence>
<feature type="domain" description="C2H2-type" evidence="10">
    <location>
        <begin position="702"/>
        <end position="729"/>
    </location>
</feature>
<dbReference type="PROSITE" id="PS51915">
    <property type="entry name" value="ZAD"/>
    <property type="match status" value="1"/>
</dbReference>
<feature type="domain" description="ZAD" evidence="11">
    <location>
        <begin position="31"/>
        <end position="108"/>
    </location>
</feature>
<feature type="binding site" evidence="8">
    <location>
        <position position="81"/>
    </location>
    <ligand>
        <name>Zn(2+)</name>
        <dbReference type="ChEBI" id="CHEBI:29105"/>
    </ligand>
</feature>
<dbReference type="PANTHER" id="PTHR24381">
    <property type="entry name" value="ZINC FINGER PROTEIN"/>
    <property type="match status" value="1"/>
</dbReference>
<dbReference type="Gene3D" id="3.30.160.60">
    <property type="entry name" value="Classic Zinc Finger"/>
    <property type="match status" value="9"/>
</dbReference>
<feature type="region of interest" description="Disordered" evidence="9">
    <location>
        <begin position="432"/>
        <end position="504"/>
    </location>
</feature>
<evidence type="ECO:0000256" key="1">
    <source>
        <dbReference type="ARBA" id="ARBA00004123"/>
    </source>
</evidence>
<dbReference type="Pfam" id="PF07776">
    <property type="entry name" value="zf-AD"/>
    <property type="match status" value="1"/>
</dbReference>
<evidence type="ECO:0000256" key="5">
    <source>
        <dbReference type="ARBA" id="ARBA00022833"/>
    </source>
</evidence>
<dbReference type="Gene3D" id="3.40.1800.20">
    <property type="match status" value="1"/>
</dbReference>
<evidence type="ECO:0000259" key="11">
    <source>
        <dbReference type="PROSITE" id="PS51915"/>
    </source>
</evidence>
<feature type="domain" description="C2H2-type" evidence="10">
    <location>
        <begin position="534"/>
        <end position="561"/>
    </location>
</feature>
<reference evidence="12" key="1">
    <citation type="journal article" date="2023" name="Insect Mol. Biol.">
        <title>Genome sequencing provides insights into the evolution of gene families encoding plant cell wall-degrading enzymes in longhorned beetles.</title>
        <authorList>
            <person name="Shin N.R."/>
            <person name="Okamura Y."/>
            <person name="Kirsch R."/>
            <person name="Pauchet Y."/>
        </authorList>
    </citation>
    <scope>NUCLEOTIDE SEQUENCE</scope>
    <source>
        <strain evidence="12">MMC_N1</strain>
    </source>
</reference>
<dbReference type="PANTHER" id="PTHR24381:SF393">
    <property type="entry name" value="CHROMATIN-LINKED ADAPTOR FOR MSL PROTEINS, ISOFORM B"/>
    <property type="match status" value="1"/>
</dbReference>
<gene>
    <name evidence="12" type="ORF">NQ317_017566</name>
</gene>
<evidence type="ECO:0000259" key="10">
    <source>
        <dbReference type="PROSITE" id="PS50157"/>
    </source>
</evidence>
<evidence type="ECO:0000256" key="2">
    <source>
        <dbReference type="ARBA" id="ARBA00022723"/>
    </source>
</evidence>
<feature type="binding site" evidence="8">
    <location>
        <position position="84"/>
    </location>
    <ligand>
        <name>Zn(2+)</name>
        <dbReference type="ChEBI" id="CHEBI:29105"/>
    </ligand>
</feature>
<dbReference type="EMBL" id="JAPWTJ010001118">
    <property type="protein sequence ID" value="KAJ8973764.1"/>
    <property type="molecule type" value="Genomic_DNA"/>
</dbReference>
<proteinExistence type="predicted"/>
<dbReference type="SUPFAM" id="SSF57716">
    <property type="entry name" value="Glucocorticoid receptor-like (DNA-binding domain)"/>
    <property type="match status" value="1"/>
</dbReference>
<dbReference type="SUPFAM" id="SSF57667">
    <property type="entry name" value="beta-beta-alpha zinc fingers"/>
    <property type="match status" value="5"/>
</dbReference>
<dbReference type="SMART" id="SM00868">
    <property type="entry name" value="zf-AD"/>
    <property type="match status" value="1"/>
</dbReference>
<keyword evidence="3" id="KW-0677">Repeat</keyword>
<feature type="domain" description="C2H2-type" evidence="10">
    <location>
        <begin position="730"/>
        <end position="757"/>
    </location>
</feature>
<protein>
    <submittedName>
        <fullName evidence="12">Uncharacterized protein</fullName>
    </submittedName>
</protein>
<keyword evidence="13" id="KW-1185">Reference proteome</keyword>
<feature type="domain" description="C2H2-type" evidence="10">
    <location>
        <begin position="644"/>
        <end position="671"/>
    </location>
</feature>
<keyword evidence="4 7" id="KW-0863">Zinc-finger</keyword>
<feature type="domain" description="C2H2-type" evidence="10">
    <location>
        <begin position="674"/>
        <end position="701"/>
    </location>
</feature>